<dbReference type="GO" id="GO:0005509">
    <property type="term" value="F:calcium ion binding"/>
    <property type="evidence" value="ECO:0007669"/>
    <property type="project" value="InterPro"/>
</dbReference>
<feature type="compositionally biased region" description="Polar residues" evidence="2">
    <location>
        <begin position="62"/>
        <end position="75"/>
    </location>
</feature>
<dbReference type="CDD" id="cd00051">
    <property type="entry name" value="EFh"/>
    <property type="match status" value="1"/>
</dbReference>
<dbReference type="PROSITE" id="PS50222">
    <property type="entry name" value="EF_HAND_2"/>
    <property type="match status" value="2"/>
</dbReference>
<dbReference type="InterPro" id="IPR002048">
    <property type="entry name" value="EF_hand_dom"/>
</dbReference>
<dbReference type="AlphaFoldDB" id="A0AAW1QQ86"/>
<sequence>MEGVPNSQDPGLSTDRPKTAFSQYLERKRGGDQASSSGAQNDGANQCDKPSRCNSPAGFVPSLSSQAASDSTHIGNFTDRVKQEIAKNSKQATKATLGTRQDTSRSDHSAALGELAEAAQSLAAAARHLDLSLGGPPSPLGGRHHEAEHARRPQTSAHNHPNATSPSHSASRSPSRLHSVPGSGGGLVGPQASMLSVMSEQSAALLPADPSVGLLRGGKDKKVLAPRFHAPNPLLQQMLNASVQPPPRPVSRAGAVSSPITHRSPTDGAVAVIPSRPATPAASAPPTAASRPTTSGSQKASSGAAADATCTSRPGSSHGRQPQAVAGSPGCGEPYHGPYTEPFDAAASAGGPANGLEATAQDPNIGEVMDRFRALYRYGAKQPVSSEEVAADVRLRKYNDALTLLKDRIYMKGFHAFNGHFQCLDLANSGTLAKDEFMAALMELNLGSALDEEILNMILQEAAATSKDAGDKDKVNYHDFAEALRMGRVQYRKLNPKLRHRALPDPESPLGCPKQSTQPYGILSDAQKNIAAFDTRINSMFELLEDTFKRFDSNGSGKIDWVEFQDAFEAISNSRHLQLSKTDVMGLFEQADRDADGAIDYKEFMQSFGEGARFIPEFLKPKSLRCSQMGKPWTWETPDDKVPVGVSKHAAARASPVPSMTTVAAPAATAAA</sequence>
<evidence type="ECO:0000259" key="3">
    <source>
        <dbReference type="PROSITE" id="PS50222"/>
    </source>
</evidence>
<feature type="domain" description="EF-hand" evidence="3">
    <location>
        <begin position="539"/>
        <end position="574"/>
    </location>
</feature>
<feature type="compositionally biased region" description="Low complexity" evidence="2">
    <location>
        <begin position="165"/>
        <end position="181"/>
    </location>
</feature>
<dbReference type="EMBL" id="JALJOR010000002">
    <property type="protein sequence ID" value="KAK9823674.1"/>
    <property type="molecule type" value="Genomic_DNA"/>
</dbReference>
<dbReference type="PANTHER" id="PTHR20875">
    <property type="entry name" value="EF-HAND CALCIUM-BINDING DOMAIN-CONTAINING PROTEIN 6-RELATED"/>
    <property type="match status" value="1"/>
</dbReference>
<feature type="compositionally biased region" description="Polar residues" evidence="2">
    <location>
        <begin position="1"/>
        <end position="11"/>
    </location>
</feature>
<feature type="region of interest" description="Disordered" evidence="2">
    <location>
        <begin position="1"/>
        <end position="113"/>
    </location>
</feature>
<feature type="region of interest" description="Disordered" evidence="2">
    <location>
        <begin position="243"/>
        <end position="362"/>
    </location>
</feature>
<name>A0AAW1QQ86_9CHLO</name>
<dbReference type="InterPro" id="IPR018247">
    <property type="entry name" value="EF_Hand_1_Ca_BS"/>
</dbReference>
<dbReference type="Proteomes" id="UP001489004">
    <property type="component" value="Unassembled WGS sequence"/>
</dbReference>
<protein>
    <recommendedName>
        <fullName evidence="3">EF-hand domain-containing protein</fullName>
    </recommendedName>
</protein>
<dbReference type="InterPro" id="IPR052603">
    <property type="entry name" value="EFCB6"/>
</dbReference>
<dbReference type="SUPFAM" id="SSF47473">
    <property type="entry name" value="EF-hand"/>
    <property type="match status" value="1"/>
</dbReference>
<feature type="compositionally biased region" description="Polar residues" evidence="2">
    <location>
        <begin position="88"/>
        <end position="101"/>
    </location>
</feature>
<reference evidence="4 5" key="1">
    <citation type="journal article" date="2024" name="Nat. Commun.">
        <title>Phylogenomics reveals the evolutionary origins of lichenization in chlorophyte algae.</title>
        <authorList>
            <person name="Puginier C."/>
            <person name="Libourel C."/>
            <person name="Otte J."/>
            <person name="Skaloud P."/>
            <person name="Haon M."/>
            <person name="Grisel S."/>
            <person name="Petersen M."/>
            <person name="Berrin J.G."/>
            <person name="Delaux P.M."/>
            <person name="Dal Grande F."/>
            <person name="Keller J."/>
        </authorList>
    </citation>
    <scope>NUCLEOTIDE SEQUENCE [LARGE SCALE GENOMIC DNA]</scope>
    <source>
        <strain evidence="4 5">SAG 2043</strain>
    </source>
</reference>
<keyword evidence="1" id="KW-0106">Calcium</keyword>
<dbReference type="PANTHER" id="PTHR20875:SF2">
    <property type="entry name" value="EF-HAND CALCIUM-BINDING DOMAIN-CONTAINING PROTEIN 6"/>
    <property type="match status" value="1"/>
</dbReference>
<comment type="caution">
    <text evidence="4">The sequence shown here is derived from an EMBL/GenBank/DDBJ whole genome shotgun (WGS) entry which is preliminary data.</text>
</comment>
<dbReference type="InterPro" id="IPR011992">
    <property type="entry name" value="EF-hand-dom_pair"/>
</dbReference>
<feature type="region of interest" description="Disordered" evidence="2">
    <location>
        <begin position="130"/>
        <end position="188"/>
    </location>
</feature>
<feature type="compositionally biased region" description="Polar residues" evidence="2">
    <location>
        <begin position="33"/>
        <end position="44"/>
    </location>
</feature>
<keyword evidence="5" id="KW-1185">Reference proteome</keyword>
<feature type="domain" description="EF-hand" evidence="3">
    <location>
        <begin position="579"/>
        <end position="614"/>
    </location>
</feature>
<accession>A0AAW1QQ86</accession>
<gene>
    <name evidence="4" type="ORF">WJX72_004576</name>
</gene>
<dbReference type="PROSITE" id="PS00018">
    <property type="entry name" value="EF_HAND_1"/>
    <property type="match status" value="2"/>
</dbReference>
<dbReference type="Pfam" id="PF13499">
    <property type="entry name" value="EF-hand_7"/>
    <property type="match status" value="1"/>
</dbReference>
<evidence type="ECO:0000256" key="1">
    <source>
        <dbReference type="ARBA" id="ARBA00022837"/>
    </source>
</evidence>
<dbReference type="GO" id="GO:0005654">
    <property type="term" value="C:nucleoplasm"/>
    <property type="evidence" value="ECO:0007669"/>
    <property type="project" value="TreeGrafter"/>
</dbReference>
<evidence type="ECO:0000313" key="4">
    <source>
        <dbReference type="EMBL" id="KAK9823674.1"/>
    </source>
</evidence>
<proteinExistence type="predicted"/>
<feature type="compositionally biased region" description="Low complexity" evidence="2">
    <location>
        <begin position="274"/>
        <end position="312"/>
    </location>
</feature>
<dbReference type="SMART" id="SM00054">
    <property type="entry name" value="EFh"/>
    <property type="match status" value="3"/>
</dbReference>
<evidence type="ECO:0000313" key="5">
    <source>
        <dbReference type="Proteomes" id="UP001489004"/>
    </source>
</evidence>
<organism evidence="4 5">
    <name type="scientific">[Myrmecia] bisecta</name>
    <dbReference type="NCBI Taxonomy" id="41462"/>
    <lineage>
        <taxon>Eukaryota</taxon>
        <taxon>Viridiplantae</taxon>
        <taxon>Chlorophyta</taxon>
        <taxon>core chlorophytes</taxon>
        <taxon>Trebouxiophyceae</taxon>
        <taxon>Trebouxiales</taxon>
        <taxon>Trebouxiaceae</taxon>
        <taxon>Myrmecia</taxon>
    </lineage>
</organism>
<evidence type="ECO:0000256" key="2">
    <source>
        <dbReference type="SAM" id="MobiDB-lite"/>
    </source>
</evidence>
<dbReference type="Gene3D" id="1.10.238.10">
    <property type="entry name" value="EF-hand"/>
    <property type="match status" value="2"/>
</dbReference>
<feature type="compositionally biased region" description="Polar residues" evidence="2">
    <location>
        <begin position="153"/>
        <end position="164"/>
    </location>
</feature>